<dbReference type="Proteomes" id="UP000516444">
    <property type="component" value="Chromosome"/>
</dbReference>
<dbReference type="InterPro" id="IPR037119">
    <property type="entry name" value="Haem_oxidase_HugZ-like_sf"/>
</dbReference>
<dbReference type="EMBL" id="AP023440">
    <property type="protein sequence ID" value="BCL25974.1"/>
    <property type="molecule type" value="Genomic_DNA"/>
</dbReference>
<gene>
    <name evidence="3" type="ORF">GCM10017557_08330</name>
</gene>
<dbReference type="AlphaFoldDB" id="A0A7G1NWB0"/>
<organism evidence="3 4">
    <name type="scientific">Streptomyces aurantiacus</name>
    <dbReference type="NCBI Taxonomy" id="47760"/>
    <lineage>
        <taxon>Bacteria</taxon>
        <taxon>Bacillati</taxon>
        <taxon>Actinomycetota</taxon>
        <taxon>Actinomycetes</taxon>
        <taxon>Kitasatosporales</taxon>
        <taxon>Streptomycetaceae</taxon>
        <taxon>Streptomyces</taxon>
        <taxon>Streptomyces aurantiacus group</taxon>
    </lineage>
</organism>
<evidence type="ECO:0000313" key="4">
    <source>
        <dbReference type="Proteomes" id="UP000516444"/>
    </source>
</evidence>
<keyword evidence="4" id="KW-1185">Reference proteome</keyword>
<dbReference type="KEGG" id="sgm:GCM10017557_08330"/>
<protein>
    <recommendedName>
        <fullName evidence="2">DUF2470 domain-containing protein</fullName>
    </recommendedName>
</protein>
<dbReference type="PANTHER" id="PTHR13343:SF17">
    <property type="entry name" value="CELLULAR REPRESSOR OF E1A-STIMULATED GENES, ISOFORM A"/>
    <property type="match status" value="1"/>
</dbReference>
<dbReference type="Pfam" id="PF10615">
    <property type="entry name" value="DUF2470"/>
    <property type="match status" value="1"/>
</dbReference>
<evidence type="ECO:0000313" key="3">
    <source>
        <dbReference type="EMBL" id="BCL25974.1"/>
    </source>
</evidence>
<dbReference type="GO" id="GO:0005615">
    <property type="term" value="C:extracellular space"/>
    <property type="evidence" value="ECO:0007669"/>
    <property type="project" value="TreeGrafter"/>
</dbReference>
<reference evidence="3 4" key="1">
    <citation type="journal article" date="2014" name="Int. J. Syst. Evol. Microbiol.">
        <title>Complete genome sequence of Corynebacterium casei LMG S-19264T (=DSM 44701T), isolated from a smear-ripened cheese.</title>
        <authorList>
            <consortium name="US DOE Joint Genome Institute (JGI-PGF)"/>
            <person name="Walter F."/>
            <person name="Albersmeier A."/>
            <person name="Kalinowski J."/>
            <person name="Ruckert C."/>
        </authorList>
    </citation>
    <scope>NUCLEOTIDE SEQUENCE [LARGE SCALE GENOMIC DNA]</scope>
    <source>
        <strain evidence="3 4">JCM 4677</strain>
    </source>
</reference>
<name>A0A7G1NWB0_9ACTN</name>
<dbReference type="Gene3D" id="3.20.180.10">
    <property type="entry name" value="PNP-oxidase-like"/>
    <property type="match status" value="1"/>
</dbReference>
<evidence type="ECO:0000259" key="2">
    <source>
        <dbReference type="Pfam" id="PF10615"/>
    </source>
</evidence>
<dbReference type="InterPro" id="IPR019595">
    <property type="entry name" value="DUF2470"/>
</dbReference>
<accession>A0A7G1NWB0</accession>
<evidence type="ECO:0000256" key="1">
    <source>
        <dbReference type="SAM" id="MobiDB-lite"/>
    </source>
</evidence>
<sequence>MTDAAWLAYTPIFDRLGKAYLMEVRMGDHHSWTAAPATAQRARSVLAAAWSCAVTAEGGREEFIGVHTVAEDGRVLLHLPDDSMLTTAAICAPRGEPSAVLEFADVAPVPVRNRIRARLWMAGWFAPGDGHLTFHPTRAVLREPGGAVVVDLDEYAAAEPDPLALAEAQLLTHLADAHPDAVGRLTRLVEPESLHGAVRVQPLAVDRHGLTLRIEQARGHGDVRLPFHRPADDVGQLTERMHVLLTQASAANCPRTFQRQRQRQGQSQRRRTEGDG</sequence>
<dbReference type="SUPFAM" id="SSF50475">
    <property type="entry name" value="FMN-binding split barrel"/>
    <property type="match status" value="1"/>
</dbReference>
<feature type="domain" description="DUF2470" evidence="2">
    <location>
        <begin position="168"/>
        <end position="241"/>
    </location>
</feature>
<feature type="region of interest" description="Disordered" evidence="1">
    <location>
        <begin position="255"/>
        <end position="276"/>
    </location>
</feature>
<proteinExistence type="predicted"/>
<dbReference type="PANTHER" id="PTHR13343">
    <property type="entry name" value="CREG1 PROTEIN"/>
    <property type="match status" value="1"/>
</dbReference>